<sequence>MKIFKQLPLTMAVIAALCPISVFAQGTTQTTQELITPEQLNKIVAQAVEKALAERQEKIDSALVKKKNVDIVDTSAIKPSPETEIPYGLKFNAYARYGAHFQAGDQKYIGVDGSYNGSSAIGRLGNEGNGGEFQLSKAFKGSNGALWDVVVMLDHWGDEVNLKKAYAGVTNLFDSQPNAYLWAGRDFHQRPQQGINDYFWMTHDGQGAGIKNLDLGVLQLDAAAVGSVQSCSPQVIADQTNPSRITCTGGSGTGDNGHYALTSKIHGVKMGPIDFELYTNYGFDSKAIESEEKLKAWQTAVVLSHKGTNIENKWVTRYSDNSDNSVYSKTSDLRTVYTSLEGTYKFTPQTSVTYLAAFHDYDRSNHNEDNRRNYGVIVRPMHFWNDVHSTWLEAGYQRVDYETGGDNRGWKLTLSQNISIDMGADFRPMLRFYVTGGEVDNKHTATTTDTEDTRLDSFNIGAMWEAWF</sequence>
<name>A0A380PSK7_YERFR</name>
<comment type="similarity">
    <text evidence="2">Belongs to the porin LamB (TC 1.B.3) family.</text>
</comment>
<dbReference type="GO" id="GO:0015288">
    <property type="term" value="F:porin activity"/>
    <property type="evidence" value="ECO:0007669"/>
    <property type="project" value="UniProtKB-KW"/>
</dbReference>
<dbReference type="SUPFAM" id="SSF56935">
    <property type="entry name" value="Porins"/>
    <property type="match status" value="1"/>
</dbReference>
<dbReference type="InterPro" id="IPR050286">
    <property type="entry name" value="G_neg_Bact_CarbUptk_Porin"/>
</dbReference>
<evidence type="ECO:0000256" key="1">
    <source>
        <dbReference type="ARBA" id="ARBA00004571"/>
    </source>
</evidence>
<gene>
    <name evidence="11" type="primary">lamB_1</name>
    <name evidence="11" type="ORF">NCTC11470_01413</name>
</gene>
<dbReference type="PANTHER" id="PTHR38762:SF1">
    <property type="entry name" value="CRYPTIC OUTER MEMBRANE PORIN BGLH-RELATED"/>
    <property type="match status" value="1"/>
</dbReference>
<dbReference type="GO" id="GO:0046930">
    <property type="term" value="C:pore complex"/>
    <property type="evidence" value="ECO:0007669"/>
    <property type="project" value="UniProtKB-KW"/>
</dbReference>
<accession>A0A380PSK7</accession>
<evidence type="ECO:0000313" key="12">
    <source>
        <dbReference type="Proteomes" id="UP000254835"/>
    </source>
</evidence>
<keyword evidence="7" id="KW-0626">Porin</keyword>
<dbReference type="InterPro" id="IPR036998">
    <property type="entry name" value="Porin_LamB_sf"/>
</dbReference>
<evidence type="ECO:0000256" key="8">
    <source>
        <dbReference type="ARBA" id="ARBA00023136"/>
    </source>
</evidence>
<feature type="signal peptide" evidence="10">
    <location>
        <begin position="1"/>
        <end position="24"/>
    </location>
</feature>
<dbReference type="Pfam" id="PF02264">
    <property type="entry name" value="LamB"/>
    <property type="match status" value="1"/>
</dbReference>
<organism evidence="11 12">
    <name type="scientific">Yersinia frederiksenii</name>
    <dbReference type="NCBI Taxonomy" id="29484"/>
    <lineage>
        <taxon>Bacteria</taxon>
        <taxon>Pseudomonadati</taxon>
        <taxon>Pseudomonadota</taxon>
        <taxon>Gammaproteobacteria</taxon>
        <taxon>Enterobacterales</taxon>
        <taxon>Yersiniaceae</taxon>
        <taxon>Yersinia</taxon>
    </lineage>
</organism>
<evidence type="ECO:0000256" key="6">
    <source>
        <dbReference type="ARBA" id="ARBA00023065"/>
    </source>
</evidence>
<dbReference type="PANTHER" id="PTHR38762">
    <property type="entry name" value="CRYPTIC OUTER MEMBRANE PORIN BGLH-RELATED"/>
    <property type="match status" value="1"/>
</dbReference>
<reference evidence="11 12" key="1">
    <citation type="submission" date="2018-06" db="EMBL/GenBank/DDBJ databases">
        <authorList>
            <consortium name="Pathogen Informatics"/>
            <person name="Doyle S."/>
        </authorList>
    </citation>
    <scope>NUCLEOTIDE SEQUENCE [LARGE SCALE GENOMIC DNA]</scope>
    <source>
        <strain evidence="11 12">NCTC11470</strain>
    </source>
</reference>
<dbReference type="GO" id="GO:0015144">
    <property type="term" value="F:carbohydrate transmembrane transporter activity"/>
    <property type="evidence" value="ECO:0007669"/>
    <property type="project" value="TreeGrafter"/>
</dbReference>
<dbReference type="Gene3D" id="2.40.170.10">
    <property type="entry name" value="Porin, LamB type"/>
    <property type="match status" value="1"/>
</dbReference>
<evidence type="ECO:0000313" key="11">
    <source>
        <dbReference type="EMBL" id="SUP76383.1"/>
    </source>
</evidence>
<evidence type="ECO:0000256" key="4">
    <source>
        <dbReference type="ARBA" id="ARBA00022452"/>
    </source>
</evidence>
<dbReference type="RefSeq" id="WP_032910992.1">
    <property type="nucleotide sequence ID" value="NZ_CABHXP010000303.1"/>
</dbReference>
<feature type="chain" id="PRO_5016598994" evidence="10">
    <location>
        <begin position="25"/>
        <end position="468"/>
    </location>
</feature>
<dbReference type="Proteomes" id="UP000254835">
    <property type="component" value="Unassembled WGS sequence"/>
</dbReference>
<keyword evidence="10" id="KW-0732">Signal</keyword>
<protein>
    <submittedName>
        <fullName evidence="11">Maltoporin</fullName>
    </submittedName>
</protein>
<keyword evidence="8" id="KW-0472">Membrane</keyword>
<comment type="subcellular location">
    <subcellularLocation>
        <location evidence="1">Cell outer membrane</location>
        <topology evidence="1">Multi-pass membrane protein</topology>
    </subcellularLocation>
</comment>
<evidence type="ECO:0000256" key="9">
    <source>
        <dbReference type="ARBA" id="ARBA00023237"/>
    </source>
</evidence>
<evidence type="ECO:0000256" key="3">
    <source>
        <dbReference type="ARBA" id="ARBA00022448"/>
    </source>
</evidence>
<evidence type="ECO:0000256" key="10">
    <source>
        <dbReference type="SAM" id="SignalP"/>
    </source>
</evidence>
<keyword evidence="9" id="KW-0998">Cell outer membrane</keyword>
<dbReference type="OrthoDB" id="106611at2"/>
<dbReference type="GeneID" id="57906644"/>
<evidence type="ECO:0000256" key="2">
    <source>
        <dbReference type="ARBA" id="ARBA00007055"/>
    </source>
</evidence>
<evidence type="ECO:0000256" key="5">
    <source>
        <dbReference type="ARBA" id="ARBA00022692"/>
    </source>
</evidence>
<dbReference type="GO" id="GO:0006811">
    <property type="term" value="P:monoatomic ion transport"/>
    <property type="evidence" value="ECO:0007669"/>
    <property type="project" value="UniProtKB-KW"/>
</dbReference>
<dbReference type="GO" id="GO:0015774">
    <property type="term" value="P:polysaccharide transport"/>
    <property type="evidence" value="ECO:0007669"/>
    <property type="project" value="TreeGrafter"/>
</dbReference>
<dbReference type="EMBL" id="UHJA01000001">
    <property type="protein sequence ID" value="SUP76383.1"/>
    <property type="molecule type" value="Genomic_DNA"/>
</dbReference>
<keyword evidence="3" id="KW-0813">Transport</keyword>
<keyword evidence="4" id="KW-1134">Transmembrane beta strand</keyword>
<keyword evidence="6" id="KW-0406">Ion transport</keyword>
<keyword evidence="5" id="KW-0812">Transmembrane</keyword>
<dbReference type="InterPro" id="IPR003192">
    <property type="entry name" value="Porin_LamB"/>
</dbReference>
<dbReference type="AlphaFoldDB" id="A0A380PSK7"/>
<dbReference type="GO" id="GO:0009279">
    <property type="term" value="C:cell outer membrane"/>
    <property type="evidence" value="ECO:0007669"/>
    <property type="project" value="UniProtKB-SubCell"/>
</dbReference>
<evidence type="ECO:0000256" key="7">
    <source>
        <dbReference type="ARBA" id="ARBA00023114"/>
    </source>
</evidence>
<proteinExistence type="inferred from homology"/>